<feature type="compositionally biased region" description="Polar residues" evidence="1">
    <location>
        <begin position="107"/>
        <end position="116"/>
    </location>
</feature>
<evidence type="ECO:0000313" key="3">
    <source>
        <dbReference type="Proteomes" id="UP001472677"/>
    </source>
</evidence>
<dbReference type="Proteomes" id="UP001472677">
    <property type="component" value="Unassembled WGS sequence"/>
</dbReference>
<name>A0ABR2BM87_9ROSI</name>
<proteinExistence type="predicted"/>
<evidence type="ECO:0000313" key="2">
    <source>
        <dbReference type="EMBL" id="KAK8508244.1"/>
    </source>
</evidence>
<accession>A0ABR2BM87</accession>
<dbReference type="EMBL" id="JBBPBM010000103">
    <property type="protein sequence ID" value="KAK8508244.1"/>
    <property type="molecule type" value="Genomic_DNA"/>
</dbReference>
<sequence length="164" mass="19187">MAFYQYFIHFINLVQQPHNFLHRYGVQLNSKFDDLRTKVTQAFQQTFYLIFLLYDHSQPFRAFFPPSYPLAQPPQQHHRRQVNNPSKRPKRPSNRAVFVTEIASEANDFSTQNPDPDSQHFLIPRPPDEETTSPASGDGRRAHNDKWVLHYFLPSSFSSSFSSS</sequence>
<evidence type="ECO:0000256" key="1">
    <source>
        <dbReference type="SAM" id="MobiDB-lite"/>
    </source>
</evidence>
<reference evidence="2 3" key="1">
    <citation type="journal article" date="2024" name="G3 (Bethesda)">
        <title>Genome assembly of Hibiscus sabdariffa L. provides insights into metabolisms of medicinal natural products.</title>
        <authorList>
            <person name="Kim T."/>
        </authorList>
    </citation>
    <scope>NUCLEOTIDE SEQUENCE [LARGE SCALE GENOMIC DNA]</scope>
    <source>
        <strain evidence="2">TK-2024</strain>
        <tissue evidence="2">Old leaves</tissue>
    </source>
</reference>
<gene>
    <name evidence="2" type="ORF">V6N12_019423</name>
</gene>
<comment type="caution">
    <text evidence="2">The sequence shown here is derived from an EMBL/GenBank/DDBJ whole genome shotgun (WGS) entry which is preliminary data.</text>
</comment>
<organism evidence="2 3">
    <name type="scientific">Hibiscus sabdariffa</name>
    <name type="common">roselle</name>
    <dbReference type="NCBI Taxonomy" id="183260"/>
    <lineage>
        <taxon>Eukaryota</taxon>
        <taxon>Viridiplantae</taxon>
        <taxon>Streptophyta</taxon>
        <taxon>Embryophyta</taxon>
        <taxon>Tracheophyta</taxon>
        <taxon>Spermatophyta</taxon>
        <taxon>Magnoliopsida</taxon>
        <taxon>eudicotyledons</taxon>
        <taxon>Gunneridae</taxon>
        <taxon>Pentapetalae</taxon>
        <taxon>rosids</taxon>
        <taxon>malvids</taxon>
        <taxon>Malvales</taxon>
        <taxon>Malvaceae</taxon>
        <taxon>Malvoideae</taxon>
        <taxon>Hibiscus</taxon>
    </lineage>
</organism>
<protein>
    <submittedName>
        <fullName evidence="2">Uncharacterized protein</fullName>
    </submittedName>
</protein>
<feature type="compositionally biased region" description="Basic residues" evidence="1">
    <location>
        <begin position="76"/>
        <end position="93"/>
    </location>
</feature>
<keyword evidence="3" id="KW-1185">Reference proteome</keyword>
<feature type="region of interest" description="Disordered" evidence="1">
    <location>
        <begin position="66"/>
        <end position="141"/>
    </location>
</feature>